<dbReference type="AlphaFoldDB" id="A0A4Z0ZY00"/>
<dbReference type="Proteomes" id="UP000297567">
    <property type="component" value="Unassembled WGS sequence"/>
</dbReference>
<accession>A0A4Z0ZY00</accession>
<proteinExistence type="predicted"/>
<reference evidence="1" key="1">
    <citation type="journal article" date="2019" name="PLoS Negl. Trop. Dis.">
        <title>Revisiting the worldwide diversity of Leptospira species in the environment.</title>
        <authorList>
            <person name="Vincent A.T."/>
            <person name="Schiettekatte O."/>
            <person name="Bourhy P."/>
            <person name="Veyrier F.J."/>
            <person name="Picardeau M."/>
        </authorList>
    </citation>
    <scope>NUCLEOTIDE SEQUENCE [LARGE SCALE GENOMIC DNA]</scope>
    <source>
        <strain evidence="1">201702451</strain>
    </source>
</reference>
<name>A0A4Z0ZY00_9LEPT</name>
<evidence type="ECO:0000313" key="1">
    <source>
        <dbReference type="EMBL" id="TGL58618.1"/>
    </source>
</evidence>
<gene>
    <name evidence="1" type="ORF">EHQ62_17130</name>
</gene>
<protein>
    <recommendedName>
        <fullName evidence="3">Phage tail protein</fullName>
    </recommendedName>
</protein>
<comment type="caution">
    <text evidence="1">The sequence shown here is derived from an EMBL/GenBank/DDBJ whole genome shotgun (WGS) entry which is preliminary data.</text>
</comment>
<organism evidence="1 2">
    <name type="scientific">Leptospira jelokensis</name>
    <dbReference type="NCBI Taxonomy" id="2484931"/>
    <lineage>
        <taxon>Bacteria</taxon>
        <taxon>Pseudomonadati</taxon>
        <taxon>Spirochaetota</taxon>
        <taxon>Spirochaetia</taxon>
        <taxon>Leptospirales</taxon>
        <taxon>Leptospiraceae</taxon>
        <taxon>Leptospira</taxon>
    </lineage>
</organism>
<dbReference type="EMBL" id="RQGH01000035">
    <property type="protein sequence ID" value="TGL58618.1"/>
    <property type="molecule type" value="Genomic_DNA"/>
</dbReference>
<keyword evidence="2" id="KW-1185">Reference proteome</keyword>
<evidence type="ECO:0008006" key="3">
    <source>
        <dbReference type="Google" id="ProtNLM"/>
    </source>
</evidence>
<sequence>MARAVEFLGRSFFSPGARGAFRAQSQPAGLSLDFNTQIIVGASENGWNCNDTNLPLDKRVMEFGSAEEAFAVLGNGDLADAIANAFSPSRDTRFSSGPQLVKALCVSANTKAAATLKSIKASNDIQVKAIVPGKKGNAIRLRISSSGKVVQIGDASNTSQSQPLVADELSIQYTGDASNAILDINNDRLVVTLSSPNDGSANLSAAFTEYETIGQLVDFINSRQGYTANVISRPDRKSNLLDHIETSENVNIGGSTRILTALLHEQSRFISGSGLAEVEIGSSIRKPLADMTSFAYLSGGDSTAPTPTHWIDAINMIYDKEVGGFFISLCTDLLTPTLHLADKLSFGNSPDGSNEKFGSSGVDVSKDISARLDDIKLVNSEFMALGMSPITTRRADRVSSKTYPGWMGGVIHNAIKASANLRETPTYKDLNIIDVPEQYNRGEINRIIQTGGVIITRKPNRGPWKFEFALTSYQKNNIILNQTSIVCTALGLVKDFREFLQDTFLGEVPVDQDAFGGALTDSDIRTAVTNRFRFTYVQQYGWLTRNIYTGESAFSENFTIRRDGDAIYFVFPDGKLVSPINFMFFLLNLDVVRGSSTGE</sequence>
<dbReference type="RefSeq" id="WP_135645096.1">
    <property type="nucleotide sequence ID" value="NZ_RQGH01000035.1"/>
</dbReference>
<evidence type="ECO:0000313" key="2">
    <source>
        <dbReference type="Proteomes" id="UP000297567"/>
    </source>
</evidence>